<sequence length="177" mass="20716">MTADRLIFRQKATQWWESSVTRVGVAASTSTITEYDLMQLKKQQQREKTRARMARFDSYRQKIKELPDVQKEEALHRARAARAKYRERNRVKLLDNARGKRRAAFEAKHGPQAYEARLEARRQRELEAHERPRCRTRVGATKKSRPPSSPPSQPYPAHHPTNSELIGGSRRPKLDRF</sequence>
<protein>
    <submittedName>
        <fullName evidence="2">Uncharacterized protein</fullName>
    </submittedName>
</protein>
<feature type="compositionally biased region" description="Basic and acidic residues" evidence="1">
    <location>
        <begin position="116"/>
        <end position="133"/>
    </location>
</feature>
<evidence type="ECO:0000256" key="1">
    <source>
        <dbReference type="SAM" id="MobiDB-lite"/>
    </source>
</evidence>
<comment type="caution">
    <text evidence="2">The sequence shown here is derived from an EMBL/GenBank/DDBJ whole genome shotgun (WGS) entry which is preliminary data.</text>
</comment>
<evidence type="ECO:0000313" key="2">
    <source>
        <dbReference type="EMBL" id="KAJ7770731.1"/>
    </source>
</evidence>
<feature type="compositionally biased region" description="Basic and acidic residues" evidence="1">
    <location>
        <begin position="84"/>
        <end position="109"/>
    </location>
</feature>
<feature type="compositionally biased region" description="Basic residues" evidence="1">
    <location>
        <begin position="134"/>
        <end position="145"/>
    </location>
</feature>
<dbReference type="Proteomes" id="UP001215598">
    <property type="component" value="Unassembled WGS sequence"/>
</dbReference>
<gene>
    <name evidence="2" type="ORF">B0H16DRAFT_1715385</name>
</gene>
<organism evidence="2 3">
    <name type="scientific">Mycena metata</name>
    <dbReference type="NCBI Taxonomy" id="1033252"/>
    <lineage>
        <taxon>Eukaryota</taxon>
        <taxon>Fungi</taxon>
        <taxon>Dikarya</taxon>
        <taxon>Basidiomycota</taxon>
        <taxon>Agaricomycotina</taxon>
        <taxon>Agaricomycetes</taxon>
        <taxon>Agaricomycetidae</taxon>
        <taxon>Agaricales</taxon>
        <taxon>Marasmiineae</taxon>
        <taxon>Mycenaceae</taxon>
        <taxon>Mycena</taxon>
    </lineage>
</organism>
<evidence type="ECO:0000313" key="3">
    <source>
        <dbReference type="Proteomes" id="UP001215598"/>
    </source>
</evidence>
<keyword evidence="3" id="KW-1185">Reference proteome</keyword>
<proteinExistence type="predicted"/>
<feature type="region of interest" description="Disordered" evidence="1">
    <location>
        <begin position="80"/>
        <end position="177"/>
    </location>
</feature>
<accession>A0AAD7JS06</accession>
<name>A0AAD7JS06_9AGAR</name>
<dbReference type="EMBL" id="JARKIB010000016">
    <property type="protein sequence ID" value="KAJ7770731.1"/>
    <property type="molecule type" value="Genomic_DNA"/>
</dbReference>
<dbReference type="AlphaFoldDB" id="A0AAD7JS06"/>
<reference evidence="2" key="1">
    <citation type="submission" date="2023-03" db="EMBL/GenBank/DDBJ databases">
        <title>Massive genome expansion in bonnet fungi (Mycena s.s.) driven by repeated elements and novel gene families across ecological guilds.</title>
        <authorList>
            <consortium name="Lawrence Berkeley National Laboratory"/>
            <person name="Harder C.B."/>
            <person name="Miyauchi S."/>
            <person name="Viragh M."/>
            <person name="Kuo A."/>
            <person name="Thoen E."/>
            <person name="Andreopoulos B."/>
            <person name="Lu D."/>
            <person name="Skrede I."/>
            <person name="Drula E."/>
            <person name="Henrissat B."/>
            <person name="Morin E."/>
            <person name="Kohler A."/>
            <person name="Barry K."/>
            <person name="LaButti K."/>
            <person name="Morin E."/>
            <person name="Salamov A."/>
            <person name="Lipzen A."/>
            <person name="Mereny Z."/>
            <person name="Hegedus B."/>
            <person name="Baldrian P."/>
            <person name="Stursova M."/>
            <person name="Weitz H."/>
            <person name="Taylor A."/>
            <person name="Grigoriev I.V."/>
            <person name="Nagy L.G."/>
            <person name="Martin F."/>
            <person name="Kauserud H."/>
        </authorList>
    </citation>
    <scope>NUCLEOTIDE SEQUENCE</scope>
    <source>
        <strain evidence="2">CBHHK182m</strain>
    </source>
</reference>